<evidence type="ECO:0000313" key="3">
    <source>
        <dbReference type="Proteomes" id="UP000029738"/>
    </source>
</evidence>
<keyword evidence="3" id="KW-1185">Reference proteome</keyword>
<comment type="caution">
    <text evidence="2">The sequence shown here is derived from an EMBL/GenBank/DDBJ whole genome shotgun (WGS) entry which is preliminary data.</text>
</comment>
<proteinExistence type="predicted"/>
<accession>A0A0C1QZM6</accession>
<evidence type="ECO:0000313" key="2">
    <source>
        <dbReference type="EMBL" id="KIE10909.1"/>
    </source>
</evidence>
<evidence type="ECO:0000313" key="1">
    <source>
        <dbReference type="EMBL" id="KAF3886944.1"/>
    </source>
</evidence>
<dbReference type="Proteomes" id="UP000029738">
    <property type="component" value="Unassembled WGS sequence"/>
</dbReference>
<reference evidence="1" key="2">
    <citation type="submission" date="2019-11" db="EMBL/GenBank/DDBJ databases">
        <title>Improved Assembly of Tolypothrix boutellei genome.</title>
        <authorList>
            <person name="Sarangi A.N."/>
            <person name="Mukherjee M."/>
            <person name="Ghosh S."/>
            <person name="Singh D."/>
            <person name="Das A."/>
            <person name="Kant S."/>
            <person name="Prusty A."/>
            <person name="Tripathy S."/>
        </authorList>
    </citation>
    <scope>NUCLEOTIDE SEQUENCE</scope>
    <source>
        <strain evidence="1">VB521301</strain>
    </source>
</reference>
<dbReference type="EMBL" id="JHEG04000001">
    <property type="protein sequence ID" value="KAF3886944.1"/>
    <property type="molecule type" value="Genomic_DNA"/>
</dbReference>
<protein>
    <submittedName>
        <fullName evidence="2">Uncharacterized protein</fullName>
    </submittedName>
</protein>
<sequence length="76" mass="8855">MQDALQEFSHRIKVITSGTSTILMKTLCLKGTVRFLNDVFAPKKAEINKVLYNLSLFRSLNDRNLRTFYPEFVKML</sequence>
<dbReference type="AlphaFoldDB" id="A0A0C1QZM6"/>
<dbReference type="OrthoDB" id="291334at2"/>
<gene>
    <name evidence="2" type="ORF">DA73_0220890</name>
    <name evidence="1" type="ORF">DA73_0400016715</name>
</gene>
<dbReference type="EMBL" id="JHEG02000048">
    <property type="protein sequence ID" value="KIE10909.1"/>
    <property type="molecule type" value="Genomic_DNA"/>
</dbReference>
<dbReference type="RefSeq" id="WP_038072760.1">
    <property type="nucleotide sequence ID" value="NZ_JHEG04000001.1"/>
</dbReference>
<reference evidence="2" key="1">
    <citation type="journal article" date="2015" name="Genome Announc.">
        <title>Draft Genome Sequence of Tolypothrix boutellei Strain VB521301.</title>
        <authorList>
            <person name="Chandrababunaidu M.M."/>
            <person name="Singh D."/>
            <person name="Sen D."/>
            <person name="Bhan S."/>
            <person name="Das S."/>
            <person name="Gupta A."/>
            <person name="Adhikary S.P."/>
            <person name="Tripathy S."/>
        </authorList>
    </citation>
    <scope>NUCLEOTIDE SEQUENCE</scope>
    <source>
        <strain evidence="2">VB521301</strain>
    </source>
</reference>
<name>A0A0C1QZM6_9CYAN</name>
<organism evidence="2">
    <name type="scientific">Tolypothrix bouteillei VB521301</name>
    <dbReference type="NCBI Taxonomy" id="1479485"/>
    <lineage>
        <taxon>Bacteria</taxon>
        <taxon>Bacillati</taxon>
        <taxon>Cyanobacteriota</taxon>
        <taxon>Cyanophyceae</taxon>
        <taxon>Nostocales</taxon>
        <taxon>Tolypothrichaceae</taxon>
        <taxon>Tolypothrix</taxon>
    </lineage>
</organism>